<proteinExistence type="predicted"/>
<keyword evidence="3" id="KW-1185">Reference proteome</keyword>
<evidence type="ECO:0000313" key="2">
    <source>
        <dbReference type="EMBL" id="PVD38349.1"/>
    </source>
</evidence>
<gene>
    <name evidence="2" type="ORF">C0Q70_00963</name>
</gene>
<dbReference type="EMBL" id="PZQS01000001">
    <property type="protein sequence ID" value="PVD38349.1"/>
    <property type="molecule type" value="Genomic_DNA"/>
</dbReference>
<reference evidence="2 3" key="1">
    <citation type="submission" date="2018-04" db="EMBL/GenBank/DDBJ databases">
        <title>The genome of golden apple snail Pomacea canaliculata provides insight into stress tolerance and invasive adaptation.</title>
        <authorList>
            <person name="Liu C."/>
            <person name="Liu B."/>
            <person name="Ren Y."/>
            <person name="Zhang Y."/>
            <person name="Wang H."/>
            <person name="Li S."/>
            <person name="Jiang F."/>
            <person name="Yin L."/>
            <person name="Zhang G."/>
            <person name="Qian W."/>
            <person name="Fan W."/>
        </authorList>
    </citation>
    <scope>NUCLEOTIDE SEQUENCE [LARGE SCALE GENOMIC DNA]</scope>
    <source>
        <strain evidence="2">SZHN2017</strain>
        <tissue evidence="2">Muscle</tissue>
    </source>
</reference>
<feature type="compositionally biased region" description="Basic and acidic residues" evidence="1">
    <location>
        <begin position="48"/>
        <end position="58"/>
    </location>
</feature>
<dbReference type="AlphaFoldDB" id="A0A2T7PY64"/>
<comment type="caution">
    <text evidence="2">The sequence shown here is derived from an EMBL/GenBank/DDBJ whole genome shotgun (WGS) entry which is preliminary data.</text>
</comment>
<sequence length="130" mass="14394">MKDARARTSVSQPARVHAALTQGSGSRQGGEGGGEDKVPGSRSSKLRRVPDSQQRKLQTDMPEFSQFPAPISHLSPMICQKVLLTETRVQNDVFVLRPTDETLETHPLTHHLTPSCTIRRGRQEGVRVDE</sequence>
<name>A0A2T7PY64_POMCA</name>
<accession>A0A2T7PY64</accession>
<evidence type="ECO:0000313" key="3">
    <source>
        <dbReference type="Proteomes" id="UP000245119"/>
    </source>
</evidence>
<organism evidence="2 3">
    <name type="scientific">Pomacea canaliculata</name>
    <name type="common">Golden apple snail</name>
    <dbReference type="NCBI Taxonomy" id="400727"/>
    <lineage>
        <taxon>Eukaryota</taxon>
        <taxon>Metazoa</taxon>
        <taxon>Spiralia</taxon>
        <taxon>Lophotrochozoa</taxon>
        <taxon>Mollusca</taxon>
        <taxon>Gastropoda</taxon>
        <taxon>Caenogastropoda</taxon>
        <taxon>Architaenioglossa</taxon>
        <taxon>Ampullarioidea</taxon>
        <taxon>Ampullariidae</taxon>
        <taxon>Pomacea</taxon>
    </lineage>
</organism>
<evidence type="ECO:0000256" key="1">
    <source>
        <dbReference type="SAM" id="MobiDB-lite"/>
    </source>
</evidence>
<dbReference type="Proteomes" id="UP000245119">
    <property type="component" value="Linkage Group LG1"/>
</dbReference>
<feature type="region of interest" description="Disordered" evidence="1">
    <location>
        <begin position="1"/>
        <end position="70"/>
    </location>
</feature>
<protein>
    <submittedName>
        <fullName evidence="2">Uncharacterized protein</fullName>
    </submittedName>
</protein>